<proteinExistence type="predicted"/>
<evidence type="ECO:0000256" key="1">
    <source>
        <dbReference type="ARBA" id="ARBA00004430"/>
    </source>
</evidence>
<feature type="compositionally biased region" description="Polar residues" evidence="4">
    <location>
        <begin position="470"/>
        <end position="482"/>
    </location>
</feature>
<dbReference type="PANTHER" id="PTHR15454">
    <property type="entry name" value="NISCHARIN RELATED"/>
    <property type="match status" value="1"/>
</dbReference>
<dbReference type="Proteomes" id="UP001497392">
    <property type="component" value="Unassembled WGS sequence"/>
</dbReference>
<keyword evidence="2" id="KW-0433">Leucine-rich repeat</keyword>
<name>A0ABP1GFB3_9CHLO</name>
<keyword evidence="3" id="KW-0677">Repeat</keyword>
<gene>
    <name evidence="5" type="primary">g12716</name>
    <name evidence="5" type="ORF">VP750_LOCUS11304</name>
</gene>
<feature type="compositionally biased region" description="Low complexity" evidence="4">
    <location>
        <begin position="378"/>
        <end position="396"/>
    </location>
</feature>
<protein>
    <submittedName>
        <fullName evidence="5">G12716 protein</fullName>
    </submittedName>
</protein>
<dbReference type="Pfam" id="PF13855">
    <property type="entry name" value="LRR_8"/>
    <property type="match status" value="1"/>
</dbReference>
<dbReference type="EMBL" id="CAXHTA020000020">
    <property type="protein sequence ID" value="CAL5229398.1"/>
    <property type="molecule type" value="Genomic_DNA"/>
</dbReference>
<evidence type="ECO:0000313" key="6">
    <source>
        <dbReference type="Proteomes" id="UP001497392"/>
    </source>
</evidence>
<evidence type="ECO:0000313" key="5">
    <source>
        <dbReference type="EMBL" id="CAL5229398.1"/>
    </source>
</evidence>
<feature type="region of interest" description="Disordered" evidence="4">
    <location>
        <begin position="333"/>
        <end position="507"/>
    </location>
</feature>
<dbReference type="PANTHER" id="PTHR15454:SF56">
    <property type="entry name" value="PROTEIN PHOSPHATASE 1 REGULATORY SUBUNIT 7-RELATED"/>
    <property type="match status" value="1"/>
</dbReference>
<evidence type="ECO:0000256" key="2">
    <source>
        <dbReference type="ARBA" id="ARBA00022614"/>
    </source>
</evidence>
<accession>A0ABP1GFB3</accession>
<evidence type="ECO:0000256" key="3">
    <source>
        <dbReference type="ARBA" id="ARBA00022737"/>
    </source>
</evidence>
<reference evidence="5 6" key="1">
    <citation type="submission" date="2024-06" db="EMBL/GenBank/DDBJ databases">
        <authorList>
            <person name="Kraege A."/>
            <person name="Thomma B."/>
        </authorList>
    </citation>
    <scope>NUCLEOTIDE SEQUENCE [LARGE SCALE GENOMIC DNA]</scope>
</reference>
<evidence type="ECO:0000256" key="4">
    <source>
        <dbReference type="SAM" id="MobiDB-lite"/>
    </source>
</evidence>
<comment type="subcellular location">
    <subcellularLocation>
        <location evidence="1">Cytoplasm</location>
        <location evidence="1">Cytoskeleton</location>
        <location evidence="1">Cilium axoneme</location>
    </subcellularLocation>
</comment>
<dbReference type="InterPro" id="IPR001611">
    <property type="entry name" value="Leu-rich_rpt"/>
</dbReference>
<comment type="caution">
    <text evidence="5">The sequence shown here is derived from an EMBL/GenBank/DDBJ whole genome shotgun (WGS) entry which is preliminary data.</text>
</comment>
<dbReference type="InterPro" id="IPR032675">
    <property type="entry name" value="LRR_dom_sf"/>
</dbReference>
<dbReference type="Gene3D" id="3.80.10.10">
    <property type="entry name" value="Ribonuclease Inhibitor"/>
    <property type="match status" value="2"/>
</dbReference>
<keyword evidence="6" id="KW-1185">Reference proteome</keyword>
<dbReference type="PROSITE" id="PS51450">
    <property type="entry name" value="LRR"/>
    <property type="match status" value="2"/>
</dbReference>
<dbReference type="SUPFAM" id="SSF52058">
    <property type="entry name" value="L domain-like"/>
    <property type="match status" value="1"/>
</dbReference>
<organism evidence="5 6">
    <name type="scientific">Coccomyxa viridis</name>
    <dbReference type="NCBI Taxonomy" id="1274662"/>
    <lineage>
        <taxon>Eukaryota</taxon>
        <taxon>Viridiplantae</taxon>
        <taxon>Chlorophyta</taxon>
        <taxon>core chlorophytes</taxon>
        <taxon>Trebouxiophyceae</taxon>
        <taxon>Trebouxiophyceae incertae sedis</taxon>
        <taxon>Coccomyxaceae</taxon>
        <taxon>Coccomyxa</taxon>
    </lineage>
</organism>
<sequence>MSQKLTPKLVRKLHPEQNSREVEKLQLSKQSVTEVGDISTLRILKRLDLAQNSIQSTSFAATCTGLKWLSLAHNPVSDLSPLSCLQSLQVLNVGHAKLVGKVKIGALTSLGALILNDNALTSISGLKEVKGLNTLVLKNNDFTDLGTSLHHCTALSKLSMAHNQLSDLGTSLQGCTALRELRLNHNTLTALPQGLSACQQLRIVDLADNPISALQPIKVLAQLPRLQNLTLKGCPLAEQPGYPENVRELLPQLQILDSHRLSLPVKAGKQPGKAALGAAGVLQPSKSSKLPPANSDAAVDMGKSAVVREGIHPKATQSIEQLDKSDTQLLGSRLSKQAPKRKHDESASAAPESAAVRQPQASKEPSKKQQKTGSAAGPAPEAMPSAQAAARAKPAALTGKAKAKREQVAEASLPASMASVEVPETQPGSVELKQKMIPVSGSTAQQGSGREPSGRVLADKKAKPVAASKSGKQPNSTSTAPKQKNAKRAAEQLKHSANGSHAHATGKQAALLLQQEVVEAPLAGTSEAAWSWAAAGEHEAPVSTWD</sequence>